<dbReference type="eggNOG" id="COG3333">
    <property type="taxonomic scope" value="Bacteria"/>
</dbReference>
<reference evidence="3 4" key="1">
    <citation type="submission" date="2014-05" db="EMBL/GenBank/DDBJ databases">
        <title>Draft Genome Sequence of Nitratireductor basaltis Strain UMTGB225, A Marine Bacterium Isolated from Green Barrel Tunicate.</title>
        <authorList>
            <person name="Gan H.Y."/>
        </authorList>
    </citation>
    <scope>NUCLEOTIDE SEQUENCE [LARGE SCALE GENOMIC DNA]</scope>
    <source>
        <strain evidence="3 4">UMTGB225</strain>
    </source>
</reference>
<protein>
    <submittedName>
        <fullName evidence="3">Tripartite tricarboxylate transporter TctB family protein</fullName>
    </submittedName>
</protein>
<gene>
    <name evidence="3" type="ORF">EL18_02202</name>
</gene>
<feature type="transmembrane region" description="Helical" evidence="1">
    <location>
        <begin position="40"/>
        <end position="61"/>
    </location>
</feature>
<dbReference type="STRING" id="472175.EL18_02202"/>
<evidence type="ECO:0000313" key="3">
    <source>
        <dbReference type="EMBL" id="KFB11157.1"/>
    </source>
</evidence>
<keyword evidence="4" id="KW-1185">Reference proteome</keyword>
<proteinExistence type="predicted"/>
<dbReference type="Pfam" id="PF07331">
    <property type="entry name" value="TctB"/>
    <property type="match status" value="1"/>
</dbReference>
<dbReference type="PATRIC" id="fig|472175.3.peg.2191"/>
<feature type="transmembrane region" description="Helical" evidence="1">
    <location>
        <begin position="7"/>
        <end position="28"/>
    </location>
</feature>
<sequence length="157" mass="17003">MTSDRDIGGVIGSLFFFFIGAGVFAMSFEMSRMAAMFPRTVGAALAILSAIYVVAALRGYRGEAVETTSSASEQAEGLGRRLTLLAVMIGWALLFPLVGMFVTSLTACVILMFTGLFERIPPQRLALYLGAVLGMVVSFYLLMSKLLHIPMPRGIFF</sequence>
<keyword evidence="1" id="KW-1133">Transmembrane helix</keyword>
<evidence type="ECO:0000259" key="2">
    <source>
        <dbReference type="Pfam" id="PF07331"/>
    </source>
</evidence>
<organism evidence="3 4">
    <name type="scientific">Nitratireductor basaltis</name>
    <dbReference type="NCBI Taxonomy" id="472175"/>
    <lineage>
        <taxon>Bacteria</taxon>
        <taxon>Pseudomonadati</taxon>
        <taxon>Pseudomonadota</taxon>
        <taxon>Alphaproteobacteria</taxon>
        <taxon>Hyphomicrobiales</taxon>
        <taxon>Phyllobacteriaceae</taxon>
        <taxon>Nitratireductor</taxon>
    </lineage>
</organism>
<keyword evidence="1" id="KW-0472">Membrane</keyword>
<feature type="domain" description="DUF1468" evidence="2">
    <location>
        <begin position="11"/>
        <end position="152"/>
    </location>
</feature>
<accession>A0A084UDX1</accession>
<name>A0A084UDX1_9HYPH</name>
<dbReference type="EMBL" id="JMQM01000001">
    <property type="protein sequence ID" value="KFB11157.1"/>
    <property type="molecule type" value="Genomic_DNA"/>
</dbReference>
<comment type="caution">
    <text evidence="3">The sequence shown here is derived from an EMBL/GenBank/DDBJ whole genome shotgun (WGS) entry which is preliminary data.</text>
</comment>
<feature type="transmembrane region" description="Helical" evidence="1">
    <location>
        <begin position="82"/>
        <end position="113"/>
    </location>
</feature>
<evidence type="ECO:0000313" key="4">
    <source>
        <dbReference type="Proteomes" id="UP000053675"/>
    </source>
</evidence>
<feature type="transmembrane region" description="Helical" evidence="1">
    <location>
        <begin position="125"/>
        <end position="143"/>
    </location>
</feature>
<dbReference type="RefSeq" id="WP_036482768.1">
    <property type="nucleotide sequence ID" value="NZ_JMQM01000001.1"/>
</dbReference>
<dbReference type="InterPro" id="IPR009936">
    <property type="entry name" value="DUF1468"/>
</dbReference>
<keyword evidence="1" id="KW-0812">Transmembrane</keyword>
<dbReference type="AlphaFoldDB" id="A0A084UDX1"/>
<evidence type="ECO:0000256" key="1">
    <source>
        <dbReference type="SAM" id="Phobius"/>
    </source>
</evidence>
<dbReference type="Proteomes" id="UP000053675">
    <property type="component" value="Unassembled WGS sequence"/>
</dbReference>